<evidence type="ECO:0000313" key="11">
    <source>
        <dbReference type="Ensembl" id="ENSSVLP00005021461.1"/>
    </source>
</evidence>
<evidence type="ECO:0000256" key="6">
    <source>
        <dbReference type="ARBA" id="ARBA00023054"/>
    </source>
</evidence>
<keyword evidence="4" id="KW-0963">Cytoplasm</keyword>
<feature type="coiled-coil region" evidence="9">
    <location>
        <begin position="92"/>
        <end position="140"/>
    </location>
</feature>
<evidence type="ECO:0000256" key="7">
    <source>
        <dbReference type="ARBA" id="ARBA00023212"/>
    </source>
</evidence>
<evidence type="ECO:0000313" key="12">
    <source>
        <dbReference type="Proteomes" id="UP000694564"/>
    </source>
</evidence>
<evidence type="ECO:0000256" key="9">
    <source>
        <dbReference type="SAM" id="Coils"/>
    </source>
</evidence>
<keyword evidence="6 9" id="KW-0175">Coiled coil</keyword>
<proteinExistence type="predicted"/>
<evidence type="ECO:0000256" key="10">
    <source>
        <dbReference type="SAM" id="MobiDB-lite"/>
    </source>
</evidence>
<name>A0A8D2DB48_SCIVU</name>
<dbReference type="Ensembl" id="ENSSVLT00005023905.1">
    <property type="protein sequence ID" value="ENSSVLP00005021461.1"/>
    <property type="gene ID" value="ENSSVLG00005017125.1"/>
</dbReference>
<dbReference type="OrthoDB" id="2020926at2759"/>
<comment type="subunit">
    <text evidence="2">Directly interacts with tubulin-gamma; this interaction determines centrosomal localization.</text>
</comment>
<keyword evidence="12" id="KW-1185">Reference proteome</keyword>
<dbReference type="Proteomes" id="UP000694564">
    <property type="component" value="Chromosome 9"/>
</dbReference>
<feature type="region of interest" description="Disordered" evidence="10">
    <location>
        <begin position="18"/>
        <end position="41"/>
    </location>
</feature>
<dbReference type="AlphaFoldDB" id="A0A8D2DB48"/>
<dbReference type="GO" id="GO:0005813">
    <property type="term" value="C:centrosome"/>
    <property type="evidence" value="ECO:0007669"/>
    <property type="project" value="UniProtKB-SubCell"/>
</dbReference>
<protein>
    <recommendedName>
        <fullName evidence="3">Centrosomal protein of 70 kDa</fullName>
    </recommendedName>
</protein>
<dbReference type="PANTHER" id="PTHR14594">
    <property type="entry name" value="CENTROSOMAL PROTEIN OF 70 KDA"/>
    <property type="match status" value="1"/>
</dbReference>
<reference evidence="11" key="2">
    <citation type="submission" date="2025-09" db="UniProtKB">
        <authorList>
            <consortium name="Ensembl"/>
        </authorList>
    </citation>
    <scope>IDENTIFICATION</scope>
</reference>
<comment type="function">
    <text evidence="8">Plays a role in the organization of both preexisting and nascent microtubules in interphase cells. During mitosis, required for the organization and orientation of the mitotic spindle.</text>
</comment>
<keyword evidence="5" id="KW-0802">TPR repeat</keyword>
<dbReference type="GO" id="GO:0060271">
    <property type="term" value="P:cilium assembly"/>
    <property type="evidence" value="ECO:0007669"/>
    <property type="project" value="InterPro"/>
</dbReference>
<organism evidence="11 12">
    <name type="scientific">Sciurus vulgaris</name>
    <name type="common">Eurasian red squirrel</name>
    <dbReference type="NCBI Taxonomy" id="55149"/>
    <lineage>
        <taxon>Eukaryota</taxon>
        <taxon>Metazoa</taxon>
        <taxon>Chordata</taxon>
        <taxon>Craniata</taxon>
        <taxon>Vertebrata</taxon>
        <taxon>Euteleostomi</taxon>
        <taxon>Mammalia</taxon>
        <taxon>Eutheria</taxon>
        <taxon>Euarchontoglires</taxon>
        <taxon>Glires</taxon>
        <taxon>Rodentia</taxon>
        <taxon>Sciuromorpha</taxon>
        <taxon>Sciuridae</taxon>
        <taxon>Sciurinae</taxon>
        <taxon>Sciurini</taxon>
        <taxon>Sciurus</taxon>
    </lineage>
</organism>
<dbReference type="PANTHER" id="PTHR14594:SF1">
    <property type="entry name" value="CENTROSOMAL PROTEIN OF 70 KDA"/>
    <property type="match status" value="1"/>
</dbReference>
<evidence type="ECO:0000256" key="2">
    <source>
        <dbReference type="ARBA" id="ARBA00011832"/>
    </source>
</evidence>
<accession>A0A8D2DB48</accession>
<dbReference type="GeneTree" id="ENSGT00390000009029"/>
<sequence>MTEATQIFLLCTSFDSTKETMSPAAPTTQESSQLSKKLTREKQQEAHGLKSLCLVKRPDIKDLMLFDKHSSQRMRQNLKTLMEETACQQNMIQELAGHNQQLKNELQLEQNQAAHQEQRANELEQIMESVKAKIGELEDESLNRVCQQETKIKALQKGQKTLQWLYLS</sequence>
<keyword evidence="7" id="KW-0206">Cytoskeleton</keyword>
<feature type="compositionally biased region" description="Polar residues" evidence="10">
    <location>
        <begin position="25"/>
        <end position="36"/>
    </location>
</feature>
<reference evidence="11" key="1">
    <citation type="submission" date="2025-08" db="UniProtKB">
        <authorList>
            <consortium name="Ensembl"/>
        </authorList>
    </citation>
    <scope>IDENTIFICATION</scope>
</reference>
<evidence type="ECO:0000256" key="5">
    <source>
        <dbReference type="ARBA" id="ARBA00022803"/>
    </source>
</evidence>
<evidence type="ECO:0000256" key="3">
    <source>
        <dbReference type="ARBA" id="ARBA00018408"/>
    </source>
</evidence>
<dbReference type="GO" id="GO:0070507">
    <property type="term" value="P:regulation of microtubule cytoskeleton organization"/>
    <property type="evidence" value="ECO:0007669"/>
    <property type="project" value="InterPro"/>
</dbReference>
<evidence type="ECO:0000256" key="8">
    <source>
        <dbReference type="ARBA" id="ARBA00025273"/>
    </source>
</evidence>
<evidence type="ECO:0000256" key="1">
    <source>
        <dbReference type="ARBA" id="ARBA00004300"/>
    </source>
</evidence>
<dbReference type="InterPro" id="IPR037692">
    <property type="entry name" value="CEP70"/>
</dbReference>
<dbReference type="GO" id="GO:0043015">
    <property type="term" value="F:gamma-tubulin binding"/>
    <property type="evidence" value="ECO:0007669"/>
    <property type="project" value="InterPro"/>
</dbReference>
<comment type="subcellular location">
    <subcellularLocation>
        <location evidence="1">Cytoplasm</location>
        <location evidence="1">Cytoskeleton</location>
        <location evidence="1">Microtubule organizing center</location>
        <location evidence="1">Centrosome</location>
    </subcellularLocation>
</comment>
<evidence type="ECO:0000256" key="4">
    <source>
        <dbReference type="ARBA" id="ARBA00022490"/>
    </source>
</evidence>